<dbReference type="InterPro" id="IPR000742">
    <property type="entry name" value="EGF"/>
</dbReference>
<evidence type="ECO:0000256" key="4">
    <source>
        <dbReference type="ARBA" id="ARBA00022552"/>
    </source>
</evidence>
<proteinExistence type="inferred from homology"/>
<dbReference type="Pfam" id="PF00929">
    <property type="entry name" value="RNase_T"/>
    <property type="match status" value="1"/>
</dbReference>
<evidence type="ECO:0000256" key="10">
    <source>
        <dbReference type="ARBA" id="ARBA00025599"/>
    </source>
</evidence>
<dbReference type="Pfam" id="PF07974">
    <property type="entry name" value="EGF_2"/>
    <property type="match status" value="2"/>
</dbReference>
<name>A0ABD3QNG5_9STRA</name>
<feature type="domain" description="EGF-like" evidence="13">
    <location>
        <begin position="416"/>
        <end position="450"/>
    </location>
</feature>
<evidence type="ECO:0000256" key="6">
    <source>
        <dbReference type="ARBA" id="ARBA00022801"/>
    </source>
</evidence>
<evidence type="ECO:0000256" key="1">
    <source>
        <dbReference type="ARBA" id="ARBA00004123"/>
    </source>
</evidence>
<dbReference type="Gene3D" id="2.60.120.260">
    <property type="entry name" value="Galactose-binding domain-like"/>
    <property type="match status" value="1"/>
</dbReference>
<dbReference type="PROSITE" id="PS01186">
    <property type="entry name" value="EGF_2"/>
    <property type="match status" value="2"/>
</dbReference>
<dbReference type="PRINTS" id="PR00011">
    <property type="entry name" value="EGFLAMININ"/>
</dbReference>
<dbReference type="SUPFAM" id="SSF53098">
    <property type="entry name" value="Ribonuclease H-like"/>
    <property type="match status" value="1"/>
</dbReference>
<evidence type="ECO:0000313" key="14">
    <source>
        <dbReference type="EMBL" id="KAL3801111.1"/>
    </source>
</evidence>
<evidence type="ECO:0000256" key="2">
    <source>
        <dbReference type="ARBA" id="ARBA00010489"/>
    </source>
</evidence>
<comment type="caution">
    <text evidence="11">Lacks conserved residue(s) required for the propagation of feature annotation.</text>
</comment>
<feature type="disulfide bond" evidence="11">
    <location>
        <begin position="440"/>
        <end position="449"/>
    </location>
</feature>
<feature type="compositionally biased region" description="Polar residues" evidence="12">
    <location>
        <begin position="1"/>
        <end position="10"/>
    </location>
</feature>
<keyword evidence="15" id="KW-1185">Reference proteome</keyword>
<protein>
    <recommendedName>
        <fullName evidence="3">RNA exonuclease 4</fullName>
    </recommendedName>
</protein>
<evidence type="ECO:0000256" key="7">
    <source>
        <dbReference type="ARBA" id="ARBA00022839"/>
    </source>
</evidence>
<gene>
    <name evidence="14" type="ORF">HJC23_002404</name>
</gene>
<feature type="compositionally biased region" description="Low complexity" evidence="12">
    <location>
        <begin position="36"/>
        <end position="51"/>
    </location>
</feature>
<evidence type="ECO:0000256" key="11">
    <source>
        <dbReference type="PROSITE-ProRule" id="PRU00076"/>
    </source>
</evidence>
<evidence type="ECO:0000256" key="3">
    <source>
        <dbReference type="ARBA" id="ARBA00016937"/>
    </source>
</evidence>
<dbReference type="PROSITE" id="PS50026">
    <property type="entry name" value="EGF_3"/>
    <property type="match status" value="1"/>
</dbReference>
<organism evidence="14 15">
    <name type="scientific">Cyclotella cryptica</name>
    <dbReference type="NCBI Taxonomy" id="29204"/>
    <lineage>
        <taxon>Eukaryota</taxon>
        <taxon>Sar</taxon>
        <taxon>Stramenopiles</taxon>
        <taxon>Ochrophyta</taxon>
        <taxon>Bacillariophyta</taxon>
        <taxon>Coscinodiscophyceae</taxon>
        <taxon>Thalassiosirophycidae</taxon>
        <taxon>Stephanodiscales</taxon>
        <taxon>Stephanodiscaceae</taxon>
        <taxon>Cyclotella</taxon>
    </lineage>
</organism>
<dbReference type="GO" id="GO:0004527">
    <property type="term" value="F:exonuclease activity"/>
    <property type="evidence" value="ECO:0007669"/>
    <property type="project" value="UniProtKB-KW"/>
</dbReference>
<dbReference type="AlphaFoldDB" id="A0ABD3QNG5"/>
<keyword evidence="8 11" id="KW-1015">Disulfide bond</keyword>
<dbReference type="PANTHER" id="PTHR12801">
    <property type="entry name" value="RNA EXONUCLEASE REXO1 / RECO3 FAMILY MEMBER-RELATED"/>
    <property type="match status" value="1"/>
</dbReference>
<evidence type="ECO:0000256" key="12">
    <source>
        <dbReference type="SAM" id="MobiDB-lite"/>
    </source>
</evidence>
<reference evidence="14 15" key="1">
    <citation type="journal article" date="2020" name="G3 (Bethesda)">
        <title>Improved Reference Genome for Cyclotella cryptica CCMP332, a Model for Cell Wall Morphogenesis, Salinity Adaptation, and Lipid Production in Diatoms (Bacillariophyta).</title>
        <authorList>
            <person name="Roberts W.R."/>
            <person name="Downey K.M."/>
            <person name="Ruck E.C."/>
            <person name="Traller J.C."/>
            <person name="Alverson A.J."/>
        </authorList>
    </citation>
    <scope>NUCLEOTIDE SEQUENCE [LARGE SCALE GENOMIC DNA]</scope>
    <source>
        <strain evidence="14 15">CCMP332</strain>
    </source>
</reference>
<dbReference type="InterPro" id="IPR013111">
    <property type="entry name" value="EGF_extracell"/>
</dbReference>
<accession>A0ABD3QNG5</accession>
<dbReference type="Gene3D" id="3.30.420.10">
    <property type="entry name" value="Ribonuclease H-like superfamily/Ribonuclease H"/>
    <property type="match status" value="1"/>
</dbReference>
<dbReference type="GO" id="GO:0005634">
    <property type="term" value="C:nucleus"/>
    <property type="evidence" value="ECO:0007669"/>
    <property type="project" value="UniProtKB-SubCell"/>
</dbReference>
<evidence type="ECO:0000256" key="5">
    <source>
        <dbReference type="ARBA" id="ARBA00022722"/>
    </source>
</evidence>
<keyword evidence="4" id="KW-0698">rRNA processing</keyword>
<feature type="compositionally biased region" description="Basic residues" evidence="12">
    <location>
        <begin position="62"/>
        <end position="72"/>
    </location>
</feature>
<dbReference type="Proteomes" id="UP001516023">
    <property type="component" value="Unassembled WGS sequence"/>
</dbReference>
<feature type="compositionally biased region" description="Polar residues" evidence="12">
    <location>
        <begin position="19"/>
        <end position="28"/>
    </location>
</feature>
<feature type="compositionally biased region" description="Basic and acidic residues" evidence="12">
    <location>
        <begin position="272"/>
        <end position="282"/>
    </location>
</feature>
<keyword evidence="6" id="KW-0378">Hydrolase</keyword>
<evidence type="ECO:0000259" key="13">
    <source>
        <dbReference type="PROSITE" id="PS50026"/>
    </source>
</evidence>
<feature type="region of interest" description="Disordered" evidence="12">
    <location>
        <begin position="271"/>
        <end position="305"/>
    </location>
</feature>
<keyword evidence="11" id="KW-0245">EGF-like domain</keyword>
<evidence type="ECO:0000256" key="9">
    <source>
        <dbReference type="ARBA" id="ARBA00023242"/>
    </source>
</evidence>
<feature type="region of interest" description="Disordered" evidence="12">
    <location>
        <begin position="1"/>
        <end position="82"/>
    </location>
</feature>
<dbReference type="InterPro" id="IPR037431">
    <property type="entry name" value="REX4_DEDDh_dom"/>
</dbReference>
<dbReference type="PANTHER" id="PTHR12801:SF45">
    <property type="entry name" value="RNA EXONUCLEASE 4"/>
    <property type="match status" value="1"/>
</dbReference>
<comment type="function">
    <text evidence="10">Exoribonuclease involved in ribosome biosynthesis. Involved in the processing of ITS1, the internal transcribed spacer localized between the 18S and 5.8S rRNAs.</text>
</comment>
<dbReference type="InterPro" id="IPR013520">
    <property type="entry name" value="Ribonucl_H"/>
</dbReference>
<dbReference type="EMBL" id="JABMIG020000029">
    <property type="protein sequence ID" value="KAL3801111.1"/>
    <property type="molecule type" value="Genomic_DNA"/>
</dbReference>
<dbReference type="PROSITE" id="PS00022">
    <property type="entry name" value="EGF_1"/>
    <property type="match status" value="2"/>
</dbReference>
<keyword evidence="7" id="KW-0269">Exonuclease</keyword>
<comment type="subcellular location">
    <subcellularLocation>
        <location evidence="1">Nucleus</location>
    </subcellularLocation>
</comment>
<feature type="compositionally biased region" description="Low complexity" evidence="12">
    <location>
        <begin position="287"/>
        <end position="298"/>
    </location>
</feature>
<dbReference type="Gene3D" id="2.10.25.10">
    <property type="entry name" value="Laminin"/>
    <property type="match status" value="1"/>
</dbReference>
<dbReference type="GO" id="GO:0006364">
    <property type="term" value="P:rRNA processing"/>
    <property type="evidence" value="ECO:0007669"/>
    <property type="project" value="UniProtKB-KW"/>
</dbReference>
<comment type="caution">
    <text evidence="14">The sequence shown here is derived from an EMBL/GenBank/DDBJ whole genome shotgun (WGS) entry which is preliminary data.</text>
</comment>
<keyword evidence="5" id="KW-0540">Nuclease</keyword>
<dbReference type="InterPro" id="IPR012337">
    <property type="entry name" value="RNaseH-like_sf"/>
</dbReference>
<sequence>MPMHQFQVQVHNIPYTMNHRPNSPSFQSRGRRNGSFDDSSSTPSSPSTASDHSWEHGTVSKPKGRRRRHGSKVCKTASPPHDKPMTKNDLYFALDCEMVGVGPEGLDSAVARVAICNWAEEVILDTYVQVPTEVTDYRTFVSGIEAKDLEGSDVMPLEQARCLVKAILQGKILIGHALENDLAALKITHPWHDIRDTANYPPFMKEIRDGEDRSILRPRKLKELAWDHLGRDIQAQGKAHNPVEDARTALRLYKSERMQWELMVMSQVQASAREEEDREGKSSVRGQAPLLNQLLQPAKPRRQPTQQKVFNYRQSGYNARNYACAPSLTLRLALATDLYKGERQSEMKILNAVSLASLVGYSQASCPNSCSGHGTCGFDEVCTCYHGWGSNGMSGGDCSERFCPFELAWVDNPQRDGTRHRYAECANKGTCDRKTGECSCFPGYEGKACGRQSCPNHCSGHGTCEYMKDLEFGIVFNEYYDGSSNALSGLGAGGKKYTEGHLTWDLDRARACVCDPGWTGLECTQRMCPYGNDVLDVMPGFDENSLSGLTGYGNEVGQTQTITLYDADLDNNNFAGKTFAIQFTSKHNETFATQPISWDLDDTVFAGYIENALKKLPNKVIDDVDVEVDSTSSAAGVIIDVTFTGASVQGKQHKLELLVDPCEAGCTPSITGLTNLRTYSDTTLSTVEITTPGSHQSFECGRRGTCNRDSGVCQCYEGFTGDTCGVLSALA</sequence>
<keyword evidence="9" id="KW-0539">Nucleus</keyword>
<comment type="similarity">
    <text evidence="2">Belongs to the REXO4 family.</text>
</comment>
<dbReference type="CDD" id="cd06144">
    <property type="entry name" value="REX4_like"/>
    <property type="match status" value="1"/>
</dbReference>
<dbReference type="InterPro" id="IPR047021">
    <property type="entry name" value="REXO1/3/4-like"/>
</dbReference>
<dbReference type="SMART" id="SM00479">
    <property type="entry name" value="EXOIII"/>
    <property type="match status" value="1"/>
</dbReference>
<evidence type="ECO:0000256" key="8">
    <source>
        <dbReference type="ARBA" id="ARBA00023157"/>
    </source>
</evidence>
<evidence type="ECO:0000313" key="15">
    <source>
        <dbReference type="Proteomes" id="UP001516023"/>
    </source>
</evidence>
<dbReference type="InterPro" id="IPR036397">
    <property type="entry name" value="RNaseH_sf"/>
</dbReference>